<dbReference type="AlphaFoldDB" id="A0A3E2B761"/>
<comment type="caution">
    <text evidence="3">The sequence shown here is derived from an EMBL/GenBank/DDBJ whole genome shotgun (WGS) entry which is preliminary data.</text>
</comment>
<dbReference type="InterPro" id="IPR029063">
    <property type="entry name" value="SAM-dependent_MTases_sf"/>
</dbReference>
<evidence type="ECO:0000256" key="1">
    <source>
        <dbReference type="ARBA" id="ARBA00022679"/>
    </source>
</evidence>
<reference evidence="3 4" key="1">
    <citation type="submission" date="2018-07" db="EMBL/GenBank/DDBJ databases">
        <title>GABA Modulating Bacteria of the Human Gut Microbiota.</title>
        <authorList>
            <person name="Strandwitz P."/>
            <person name="Kim K.H."/>
            <person name="Terekhova D."/>
            <person name="Liu J.K."/>
            <person name="Sharma A."/>
            <person name="Levering J."/>
            <person name="Mcdonald D."/>
            <person name="Dietrich D."/>
            <person name="Ramadhar T.R."/>
            <person name="Lekbua A."/>
            <person name="Mroue N."/>
            <person name="Liston C."/>
            <person name="Stewart E.J."/>
            <person name="Dubin M.J."/>
            <person name="Zengler K."/>
            <person name="Knight R."/>
            <person name="Gilbert J.A."/>
            <person name="Clardy J."/>
            <person name="Lewis K."/>
        </authorList>
    </citation>
    <scope>NUCLEOTIDE SEQUENCE [LARGE SCALE GENOMIC DNA]</scope>
    <source>
        <strain evidence="3 4">KLE1738</strain>
    </source>
</reference>
<dbReference type="OrthoDB" id="9811589at2"/>
<proteinExistence type="predicted"/>
<dbReference type="InterPro" id="IPR041698">
    <property type="entry name" value="Methyltransf_25"/>
</dbReference>
<dbReference type="CDD" id="cd02440">
    <property type="entry name" value="AdoMet_MTases"/>
    <property type="match status" value="1"/>
</dbReference>
<gene>
    <name evidence="3" type="ORF">DV520_00865</name>
</gene>
<evidence type="ECO:0000259" key="2">
    <source>
        <dbReference type="Pfam" id="PF13649"/>
    </source>
</evidence>
<accession>A0A3E2B761</accession>
<feature type="domain" description="Methyltransferase" evidence="2">
    <location>
        <begin position="28"/>
        <end position="124"/>
    </location>
</feature>
<dbReference type="Gene3D" id="2.20.25.110">
    <property type="entry name" value="S-adenosyl-L-methionine-dependent methyltransferases"/>
    <property type="match status" value="1"/>
</dbReference>
<dbReference type="GO" id="GO:0008168">
    <property type="term" value="F:methyltransferase activity"/>
    <property type="evidence" value="ECO:0007669"/>
    <property type="project" value="UniProtKB-KW"/>
</dbReference>
<evidence type="ECO:0000313" key="3">
    <source>
        <dbReference type="EMBL" id="RFT07857.1"/>
    </source>
</evidence>
<name>A0A3E2B761_9FIRM</name>
<organism evidence="3 4">
    <name type="scientific">Evtepia gabavorous</name>
    <dbReference type="NCBI Taxonomy" id="2211183"/>
    <lineage>
        <taxon>Bacteria</taxon>
        <taxon>Bacillati</taxon>
        <taxon>Bacillota</taxon>
        <taxon>Clostridia</taxon>
        <taxon>Eubacteriales</taxon>
        <taxon>Evtepia</taxon>
    </lineage>
</organism>
<dbReference type="Pfam" id="PF13649">
    <property type="entry name" value="Methyltransf_25"/>
    <property type="match status" value="1"/>
</dbReference>
<sequence length="239" mass="27441">MTEDVNYPGWADFLEKLFSRGKHPVHTVLDLACGTGTMSFLLAARGYELIGVDFSPEMLAIAAEKTLEGEGEPPIFLCQPMEKLDLYGTVDACVCLLDSVNHITQPGKLRRAFERVRLFLEPGGLFVFDVHTPEHLAGLDGGIFLDETEDAYCVWRTDYHPRRQICTYGMDIFRREGEAWHRETEMHEERAYSVEELTNYLQQAGFVEIRQYGNLKLRRPEAGEERIFFTARKPKETKK</sequence>
<keyword evidence="1 3" id="KW-0808">Transferase</keyword>
<dbReference type="SUPFAM" id="SSF53335">
    <property type="entry name" value="S-adenosyl-L-methionine-dependent methyltransferases"/>
    <property type="match status" value="1"/>
</dbReference>
<dbReference type="Gene3D" id="3.40.50.150">
    <property type="entry name" value="Vaccinia Virus protein VP39"/>
    <property type="match status" value="1"/>
</dbReference>
<keyword evidence="3" id="KW-0489">Methyltransferase</keyword>
<keyword evidence="4" id="KW-1185">Reference proteome</keyword>
<dbReference type="PANTHER" id="PTHR43861">
    <property type="entry name" value="TRANS-ACONITATE 2-METHYLTRANSFERASE-RELATED"/>
    <property type="match status" value="1"/>
</dbReference>
<evidence type="ECO:0000313" key="4">
    <source>
        <dbReference type="Proteomes" id="UP000260649"/>
    </source>
</evidence>
<dbReference type="Proteomes" id="UP000260649">
    <property type="component" value="Unassembled WGS sequence"/>
</dbReference>
<dbReference type="EMBL" id="QQRQ01000001">
    <property type="protein sequence ID" value="RFT07857.1"/>
    <property type="molecule type" value="Genomic_DNA"/>
</dbReference>
<dbReference type="GO" id="GO:0032259">
    <property type="term" value="P:methylation"/>
    <property type="evidence" value="ECO:0007669"/>
    <property type="project" value="UniProtKB-KW"/>
</dbReference>
<protein>
    <submittedName>
        <fullName evidence="3">Class I SAM-dependent methyltransferase</fullName>
    </submittedName>
</protein>